<dbReference type="EMBL" id="ASPP01007022">
    <property type="protein sequence ID" value="ETO27824.1"/>
    <property type="molecule type" value="Genomic_DNA"/>
</dbReference>
<evidence type="ECO:0000313" key="2">
    <source>
        <dbReference type="Proteomes" id="UP000023152"/>
    </source>
</evidence>
<proteinExistence type="predicted"/>
<name>X6NQ34_RETFI</name>
<keyword evidence="1" id="KW-0808">Transferase</keyword>
<dbReference type="AlphaFoldDB" id="X6NQ34"/>
<gene>
    <name evidence="1" type="ORF">RFI_09308</name>
</gene>
<accession>X6NQ34</accession>
<organism evidence="1 2">
    <name type="scientific">Reticulomyxa filosa</name>
    <dbReference type="NCBI Taxonomy" id="46433"/>
    <lineage>
        <taxon>Eukaryota</taxon>
        <taxon>Sar</taxon>
        <taxon>Rhizaria</taxon>
        <taxon>Retaria</taxon>
        <taxon>Foraminifera</taxon>
        <taxon>Monothalamids</taxon>
        <taxon>Reticulomyxidae</taxon>
        <taxon>Reticulomyxa</taxon>
    </lineage>
</organism>
<protein>
    <submittedName>
        <fullName evidence="1">Pyrophosphate-dependent phosphofructo-1-kinase</fullName>
    </submittedName>
</protein>
<comment type="caution">
    <text evidence="1">The sequence shown here is derived from an EMBL/GenBank/DDBJ whole genome shotgun (WGS) entry which is preliminary data.</text>
</comment>
<keyword evidence="1" id="KW-0418">Kinase</keyword>
<dbReference type="SUPFAM" id="SSF53784">
    <property type="entry name" value="Phosphofructokinase"/>
    <property type="match status" value="1"/>
</dbReference>
<feature type="non-terminal residue" evidence="1">
    <location>
        <position position="1"/>
    </location>
</feature>
<reference evidence="1 2" key="1">
    <citation type="journal article" date="2013" name="Curr. Biol.">
        <title>The Genome of the Foraminiferan Reticulomyxa filosa.</title>
        <authorList>
            <person name="Glockner G."/>
            <person name="Hulsmann N."/>
            <person name="Schleicher M."/>
            <person name="Noegel A.A."/>
            <person name="Eichinger L."/>
            <person name="Gallinger C."/>
            <person name="Pawlowski J."/>
            <person name="Sierra R."/>
            <person name="Euteneuer U."/>
            <person name="Pillet L."/>
            <person name="Moustafa A."/>
            <person name="Platzer M."/>
            <person name="Groth M."/>
            <person name="Szafranski K."/>
            <person name="Schliwa M."/>
        </authorList>
    </citation>
    <scope>NUCLEOTIDE SEQUENCE [LARGE SCALE GENOMIC DNA]</scope>
</reference>
<evidence type="ECO:0000313" key="1">
    <source>
        <dbReference type="EMBL" id="ETO27824.1"/>
    </source>
</evidence>
<dbReference type="InterPro" id="IPR035966">
    <property type="entry name" value="PKF_sf"/>
</dbReference>
<dbReference type="GO" id="GO:0003872">
    <property type="term" value="F:6-phosphofructokinase activity"/>
    <property type="evidence" value="ECO:0007669"/>
    <property type="project" value="InterPro"/>
</dbReference>
<sequence>KWHNELKHPHEHGILIEELVDIIDSTLIKRFATKKEYGTVLMMQGLYDVLSLSERQRYFKSNKMLGRELIGHVLANELMNRWKYRALIHGKQSNSYATYDRSYNIDKLYEDIRNIVNVQCKSIGYELRASDPNAHDIISAQQLGYAAVHTWLSFREQQQQQQQQQHSAYNSNNGTLIIINGSDVLQMNLSDYLQKHLQIHDPSSYEKQTFFHEKYKIDSLGSKVACSYMIRLNKAELRDSKKLRLYSQLAACEESNFVKNFSYIAQL</sequence>
<keyword evidence="2" id="KW-1185">Reference proteome</keyword>
<dbReference type="Proteomes" id="UP000023152">
    <property type="component" value="Unassembled WGS sequence"/>
</dbReference>